<keyword evidence="3" id="KW-1185">Reference proteome</keyword>
<evidence type="ECO:0000313" key="3">
    <source>
        <dbReference type="Proteomes" id="UP000067422"/>
    </source>
</evidence>
<dbReference type="SUPFAM" id="SSF111364">
    <property type="entry name" value="Tsx-like channel"/>
    <property type="match status" value="1"/>
</dbReference>
<organism evidence="2 3">
    <name type="scientific">Vibrio harveyi</name>
    <name type="common">Beneckea harveyi</name>
    <dbReference type="NCBI Taxonomy" id="669"/>
    <lineage>
        <taxon>Bacteria</taxon>
        <taxon>Pseudomonadati</taxon>
        <taxon>Pseudomonadota</taxon>
        <taxon>Gammaproteobacteria</taxon>
        <taxon>Vibrionales</taxon>
        <taxon>Vibrionaceae</taxon>
        <taxon>Vibrio</taxon>
    </lineage>
</organism>
<evidence type="ECO:0000256" key="1">
    <source>
        <dbReference type="SAM" id="SignalP"/>
    </source>
</evidence>
<name>A0ABM5XT35_VIBHA</name>
<dbReference type="RefSeq" id="WP_054395265.1">
    <property type="nucleotide sequence ID" value="NZ_CP014038.2"/>
</dbReference>
<dbReference type="Proteomes" id="UP000067422">
    <property type="component" value="Chromosome 1"/>
</dbReference>
<protein>
    <submittedName>
        <fullName evidence="2">Uncharacterized protein</fullName>
    </submittedName>
</protein>
<evidence type="ECO:0000313" key="2">
    <source>
        <dbReference type="EMBL" id="AMF96252.1"/>
    </source>
</evidence>
<proteinExistence type="predicted"/>
<keyword evidence="1" id="KW-0732">Signal</keyword>
<accession>A0ABM5XT35</accession>
<sequence>MKINNKLLLAIFIASNTANAAEMLYDKGTISIGYADWDQGIEDPDRGDLAKLILSYSAILDKGEMHLIYEQNHLDKESDRRNYTVGAIGHYRILDSNISAFGKLWSKAENTIGDKLNMFYGVGYLGLTGKDYFFKPYVGLHHLSIDYYSDKYGSANGFNGYVTGWMAGYSINDRISLFNWTDIQLDRNDAFTESFVAQGHDWGVSGGMSVTYKFTPHFSTTFNYVYYVNEMAFDGYGDQLIYTINYDF</sequence>
<gene>
    <name evidence="2" type="ORF">AL538_00190</name>
</gene>
<feature type="chain" id="PRO_5047122442" evidence="1">
    <location>
        <begin position="21"/>
        <end position="248"/>
    </location>
</feature>
<reference evidence="2" key="1">
    <citation type="submission" date="2018-01" db="EMBL/GenBank/DDBJ databases">
        <title>FDA dAtabase for Regulatory Grade micrObial Sequences (FDA-ARGOS): Supporting development and validation of Infectious Disease Dx tests.</title>
        <authorList>
            <person name="Hoffmann M."/>
            <person name="Allard M."/>
            <person name="Evans P."/>
            <person name="Brown E."/>
            <person name="Tallon L."/>
            <person name="Sadzewicz L."/>
            <person name="Sengamalay N."/>
            <person name="Ott S."/>
            <person name="Godinez A."/>
            <person name="Nagaraj S."/>
            <person name="Vyas G."/>
            <person name="Aluvathingal J."/>
            <person name="Nadendla S."/>
            <person name="Geyer C."/>
            <person name="Sichtig H."/>
        </authorList>
    </citation>
    <scope>NUCLEOTIDE SEQUENCE</scope>
    <source>
        <strain evidence="2">FDAARGOS_107</strain>
    </source>
</reference>
<feature type="signal peptide" evidence="1">
    <location>
        <begin position="1"/>
        <end position="20"/>
    </location>
</feature>
<dbReference type="InterPro" id="IPR036777">
    <property type="entry name" value="Channel_Tsx-like_sf"/>
</dbReference>
<dbReference type="EMBL" id="CP014038">
    <property type="protein sequence ID" value="AMF96252.1"/>
    <property type="molecule type" value="Genomic_DNA"/>
</dbReference>